<reference evidence="2 3" key="1">
    <citation type="submission" date="2023-08" db="EMBL/GenBank/DDBJ databases">
        <title>Whole-genome sequencing of halo(alkali)philic microorganisms from hypersaline lakes.</title>
        <authorList>
            <person name="Sorokin D.Y."/>
            <person name="Abbas B."/>
            <person name="Merkel A.Y."/>
        </authorList>
    </citation>
    <scope>NUCLEOTIDE SEQUENCE [LARGE SCALE GENOMIC DNA]</scope>
    <source>
        <strain evidence="2 3">AB-CW4</strain>
    </source>
</reference>
<evidence type="ECO:0000313" key="3">
    <source>
        <dbReference type="Proteomes" id="UP001239019"/>
    </source>
</evidence>
<proteinExistence type="predicted"/>
<evidence type="ECO:0000259" key="1">
    <source>
        <dbReference type="Pfam" id="PF16823"/>
    </source>
</evidence>
<dbReference type="Pfam" id="PF16823">
    <property type="entry name" value="tPilZ"/>
    <property type="match status" value="1"/>
</dbReference>
<accession>A0ABU0W388</accession>
<comment type="caution">
    <text evidence="2">The sequence shown here is derived from an EMBL/GenBank/DDBJ whole genome shotgun (WGS) entry which is preliminary data.</text>
</comment>
<dbReference type="Proteomes" id="UP001239019">
    <property type="component" value="Unassembled WGS sequence"/>
</dbReference>
<organism evidence="2 3">
    <name type="scientific">Natronospira bacteriovora</name>
    <dbReference type="NCBI Taxonomy" id="3069753"/>
    <lineage>
        <taxon>Bacteria</taxon>
        <taxon>Pseudomonadati</taxon>
        <taxon>Pseudomonadota</taxon>
        <taxon>Gammaproteobacteria</taxon>
        <taxon>Natronospirales</taxon>
        <taxon>Natronospiraceae</taxon>
        <taxon>Natronospira</taxon>
    </lineage>
</organism>
<protein>
    <submittedName>
        <fullName evidence="2">PilZ domain-containing protein</fullName>
    </submittedName>
</protein>
<feature type="domain" description="Cyclic di-GMP receptor atypical PilZ" evidence="1">
    <location>
        <begin position="44"/>
        <end position="185"/>
    </location>
</feature>
<dbReference type="EMBL" id="JAVDDT010000001">
    <property type="protein sequence ID" value="MDQ2068479.1"/>
    <property type="molecule type" value="Genomic_DNA"/>
</dbReference>
<name>A0ABU0W388_9GAMM</name>
<dbReference type="InterPro" id="IPR031800">
    <property type="entry name" value="PilZ_atypical"/>
</dbReference>
<dbReference type="RefSeq" id="WP_306726966.1">
    <property type="nucleotide sequence ID" value="NZ_JAVDDT010000001.1"/>
</dbReference>
<keyword evidence="3" id="KW-1185">Reference proteome</keyword>
<evidence type="ECO:0000313" key="2">
    <source>
        <dbReference type="EMBL" id="MDQ2068479.1"/>
    </source>
</evidence>
<sequence length="189" mass="20890">MDIQSFFADRVSFRSELPLRWTGSEEPLDAGQLASLNEQNLALLRAVAALEERHVESQEGSQGLPLPEVQRLEAKLDLILTLVGQIRAASDLVPPSVTVELAAAGLVWWPRERFQARDCKQGRIELSLAAYAAQPLTLPATIRGRGHWEHGEAVLAEFYGVNDTVTDALEKFVFRHHRRAIAGSRSGEA</sequence>
<gene>
    <name evidence="2" type="ORF">RBH19_01160</name>
</gene>